<organism evidence="1 2">
    <name type="scientific">Burkholderia territorii</name>
    <dbReference type="NCBI Taxonomy" id="1503055"/>
    <lineage>
        <taxon>Bacteria</taxon>
        <taxon>Pseudomonadati</taxon>
        <taxon>Pseudomonadota</taxon>
        <taxon>Betaproteobacteria</taxon>
        <taxon>Burkholderiales</taxon>
        <taxon>Burkholderiaceae</taxon>
        <taxon>Burkholderia</taxon>
        <taxon>Burkholderia cepacia complex</taxon>
    </lineage>
</organism>
<gene>
    <name evidence="1" type="ORF">WT27_23845</name>
</gene>
<evidence type="ECO:0000313" key="2">
    <source>
        <dbReference type="Proteomes" id="UP000062317"/>
    </source>
</evidence>
<comment type="caution">
    <text evidence="1">The sequence shown here is derived from an EMBL/GenBank/DDBJ whole genome shotgun (WGS) entry which is preliminary data.</text>
</comment>
<dbReference type="RefSeq" id="WP_060103067.1">
    <property type="nucleotide sequence ID" value="NZ_LPEQ01000009.1"/>
</dbReference>
<dbReference type="AlphaFoldDB" id="A0A119B0P4"/>
<reference evidence="1 2" key="1">
    <citation type="submission" date="2015-11" db="EMBL/GenBank/DDBJ databases">
        <title>Expanding the genomic diversity of Burkholderia species for the development of highly accurate diagnostics.</title>
        <authorList>
            <person name="Sahl J."/>
            <person name="Keim P."/>
            <person name="Wagner D."/>
        </authorList>
    </citation>
    <scope>NUCLEOTIDE SEQUENCE [LARGE SCALE GENOMIC DNA]</scope>
    <source>
        <strain evidence="1 2">MSMB1301WGS</strain>
    </source>
</reference>
<dbReference type="EMBL" id="LPEQ01000009">
    <property type="protein sequence ID" value="KVV57965.1"/>
    <property type="molecule type" value="Genomic_DNA"/>
</dbReference>
<keyword evidence="2" id="KW-1185">Reference proteome</keyword>
<accession>A0A119B0P4</accession>
<dbReference type="Proteomes" id="UP000062317">
    <property type="component" value="Unassembled WGS sequence"/>
</dbReference>
<evidence type="ECO:0000313" key="1">
    <source>
        <dbReference type="EMBL" id="KVV57965.1"/>
    </source>
</evidence>
<sequence>MNDQQQSRADALTAHDALAAIETFEIVGDNNDSREPNAEDRFLLTEFVAHLFGGFRVEVPEARATSANETGAEGAAGFAHELWAAAQLAPSEGIEDGVQRIAAILSHPCAMAAAEPNGAVRAYGVFRTRFDENDGKEFFYHANWHNEYLPQEGERIVEGWFVPAMAAAAPTDEQAPDRARDKEIEQLIDERDSFECMGTALAEKVAELFGIDVGEWSSANNPIFRAIHIVEDEIARAAASPAAEDRHYSAKDVGSRCANCGHALTDHDGGRTCPSSAPQPAQASPAAAIPAGWKLVPIEPTEEMIAVGVGKGDADFYGDPLVKAEVRSDYQSMIAAAPQPAQADAQDVPADDLVGFVYVLENPDRPHDPITRFSRGPRSVKGLGAKIISLTPVYSRPAQADAPAEAREPLNEVLFGNDESLEMAADALDRLGQNSAAEGVRAIAYELRMLATKRGTPADAGEARLTDEHILDAFRNAGVDLNATPNMAYTVRGQQAQLVNAVRALLNGADHDR</sequence>
<name>A0A119B0P4_9BURK</name>
<protein>
    <submittedName>
        <fullName evidence="1">Uncharacterized protein</fullName>
    </submittedName>
</protein>
<proteinExistence type="predicted"/>